<proteinExistence type="predicted"/>
<evidence type="ECO:0000313" key="1">
    <source>
        <dbReference type="EMBL" id="PYE52064.1"/>
    </source>
</evidence>
<name>A0A318S6L1_9DEIO</name>
<dbReference type="OrthoDB" id="291334at2"/>
<sequence length="231" mass="24840">MPLTQYGVLVGQLDHFERDAREQGQYGRYFHGHVFVRAQGVVHRCAVDVATPNGVGVYYRRPVGLSRARFQGVLTLGEGFHPLPSTPVSGALDYLRSPFLRASSFQALVPIGSNGTLAAGAIERALALLGLPFSAWVLSNGDNALNAMEATVAGAARVFVFGERFANPGGAQGVHDIHQNQGDPAGSRWWASNGIWQDGGIVVERTDGRLSAFLSRFATQATRTDDQGHPR</sequence>
<organism evidence="1 2">
    <name type="scientific">Deinococcus yavapaiensis KR-236</name>
    <dbReference type="NCBI Taxonomy" id="694435"/>
    <lineage>
        <taxon>Bacteria</taxon>
        <taxon>Thermotogati</taxon>
        <taxon>Deinococcota</taxon>
        <taxon>Deinococci</taxon>
        <taxon>Deinococcales</taxon>
        <taxon>Deinococcaceae</taxon>
        <taxon>Deinococcus</taxon>
    </lineage>
</organism>
<dbReference type="AlphaFoldDB" id="A0A318S6L1"/>
<gene>
    <name evidence="1" type="ORF">DES52_113110</name>
</gene>
<accession>A0A318S6L1</accession>
<dbReference type="Pfam" id="PF10042">
    <property type="entry name" value="DUF2278"/>
    <property type="match status" value="1"/>
</dbReference>
<keyword evidence="2" id="KW-1185">Reference proteome</keyword>
<dbReference type="RefSeq" id="WP_110887832.1">
    <property type="nucleotide sequence ID" value="NZ_QJSX01000013.1"/>
</dbReference>
<evidence type="ECO:0000313" key="2">
    <source>
        <dbReference type="Proteomes" id="UP000248326"/>
    </source>
</evidence>
<comment type="caution">
    <text evidence="1">The sequence shown here is derived from an EMBL/GenBank/DDBJ whole genome shotgun (WGS) entry which is preliminary data.</text>
</comment>
<protein>
    <submittedName>
        <fullName evidence="1">Uncharacterized protein DUF2278</fullName>
    </submittedName>
</protein>
<dbReference type="InterPro" id="IPR019268">
    <property type="entry name" value="DUF2278"/>
</dbReference>
<reference evidence="1 2" key="1">
    <citation type="submission" date="2018-06" db="EMBL/GenBank/DDBJ databases">
        <title>Genomic Encyclopedia of Type Strains, Phase IV (KMG-IV): sequencing the most valuable type-strain genomes for metagenomic binning, comparative biology and taxonomic classification.</title>
        <authorList>
            <person name="Goeker M."/>
        </authorList>
    </citation>
    <scope>NUCLEOTIDE SEQUENCE [LARGE SCALE GENOMIC DNA]</scope>
    <source>
        <strain evidence="1 2">DSM 18048</strain>
    </source>
</reference>
<dbReference type="EMBL" id="QJSX01000013">
    <property type="protein sequence ID" value="PYE52064.1"/>
    <property type="molecule type" value="Genomic_DNA"/>
</dbReference>
<dbReference type="Proteomes" id="UP000248326">
    <property type="component" value="Unassembled WGS sequence"/>
</dbReference>